<evidence type="ECO:0000259" key="4">
    <source>
        <dbReference type="PROSITE" id="PS51077"/>
    </source>
</evidence>
<dbReference type="PROSITE" id="PS51077">
    <property type="entry name" value="HTH_ICLR"/>
    <property type="match status" value="1"/>
</dbReference>
<dbReference type="RefSeq" id="WP_129316114.1">
    <property type="nucleotide sequence ID" value="NZ_NOIQ01000018.1"/>
</dbReference>
<evidence type="ECO:0000256" key="3">
    <source>
        <dbReference type="ARBA" id="ARBA00023163"/>
    </source>
</evidence>
<accession>A0A7K1LJW4</accession>
<dbReference type="OrthoDB" id="4068713at2"/>
<keyword evidence="2" id="KW-0238">DNA-binding</keyword>
<gene>
    <name evidence="6" type="ORF">GMA10_09355</name>
</gene>
<evidence type="ECO:0000256" key="2">
    <source>
        <dbReference type="ARBA" id="ARBA00023125"/>
    </source>
</evidence>
<feature type="domain" description="IclR-ED" evidence="5">
    <location>
        <begin position="62"/>
        <end position="246"/>
    </location>
</feature>
<dbReference type="InterPro" id="IPR036390">
    <property type="entry name" value="WH_DNA-bd_sf"/>
</dbReference>
<dbReference type="Pfam" id="PF01614">
    <property type="entry name" value="IclR_C"/>
    <property type="match status" value="1"/>
</dbReference>
<dbReference type="SUPFAM" id="SSF55781">
    <property type="entry name" value="GAF domain-like"/>
    <property type="match status" value="1"/>
</dbReference>
<dbReference type="SMART" id="SM00346">
    <property type="entry name" value="HTH_ICLR"/>
    <property type="match status" value="1"/>
</dbReference>
<dbReference type="InterPro" id="IPR029016">
    <property type="entry name" value="GAF-like_dom_sf"/>
</dbReference>
<evidence type="ECO:0000313" key="7">
    <source>
        <dbReference type="Proteomes" id="UP000462152"/>
    </source>
</evidence>
<dbReference type="PROSITE" id="PS51078">
    <property type="entry name" value="ICLR_ED"/>
    <property type="match status" value="1"/>
</dbReference>
<dbReference type="Pfam" id="PF09339">
    <property type="entry name" value="HTH_IclR"/>
    <property type="match status" value="1"/>
</dbReference>
<comment type="caution">
    <text evidence="6">The sequence shown here is derived from an EMBL/GenBank/DDBJ whole genome shotgun (WGS) entry which is preliminary data.</text>
</comment>
<protein>
    <submittedName>
        <fullName evidence="6">Helix-turn-helix domain-containing protein</fullName>
    </submittedName>
</protein>
<dbReference type="GO" id="GO:0003700">
    <property type="term" value="F:DNA-binding transcription factor activity"/>
    <property type="evidence" value="ECO:0007669"/>
    <property type="project" value="TreeGrafter"/>
</dbReference>
<evidence type="ECO:0000259" key="5">
    <source>
        <dbReference type="PROSITE" id="PS51078"/>
    </source>
</evidence>
<dbReference type="Proteomes" id="UP000462152">
    <property type="component" value="Unassembled WGS sequence"/>
</dbReference>
<feature type="domain" description="HTH iclR-type" evidence="4">
    <location>
        <begin position="2"/>
        <end position="61"/>
    </location>
</feature>
<evidence type="ECO:0000313" key="6">
    <source>
        <dbReference type="EMBL" id="MUN55410.1"/>
    </source>
</evidence>
<dbReference type="InterPro" id="IPR014757">
    <property type="entry name" value="Tscrpt_reg_IclR_C"/>
</dbReference>
<dbReference type="PANTHER" id="PTHR30136">
    <property type="entry name" value="HELIX-TURN-HELIX TRANSCRIPTIONAL REGULATOR, ICLR FAMILY"/>
    <property type="match status" value="1"/>
</dbReference>
<proteinExistence type="predicted"/>
<dbReference type="Gene3D" id="1.10.10.10">
    <property type="entry name" value="Winged helix-like DNA-binding domain superfamily/Winged helix DNA-binding domain"/>
    <property type="match status" value="1"/>
</dbReference>
<dbReference type="GO" id="GO:0045892">
    <property type="term" value="P:negative regulation of DNA-templated transcription"/>
    <property type="evidence" value="ECO:0007669"/>
    <property type="project" value="TreeGrafter"/>
</dbReference>
<dbReference type="PANTHER" id="PTHR30136:SF24">
    <property type="entry name" value="HTH-TYPE TRANSCRIPTIONAL REPRESSOR ALLR"/>
    <property type="match status" value="1"/>
</dbReference>
<keyword evidence="3" id="KW-0804">Transcription</keyword>
<dbReference type="EMBL" id="WOGT01000005">
    <property type="protein sequence ID" value="MUN55410.1"/>
    <property type="molecule type" value="Genomic_DNA"/>
</dbReference>
<keyword evidence="7" id="KW-1185">Reference proteome</keyword>
<keyword evidence="1" id="KW-0805">Transcription regulation</keyword>
<evidence type="ECO:0000256" key="1">
    <source>
        <dbReference type="ARBA" id="ARBA00023015"/>
    </source>
</evidence>
<sequence>MSQVLGRALDILEHLAKEPATLAELSLAFDVHKTTIMRLLHALEERHYVVKHPDERYQLGHGVYALASAAAASGRGIQSAAHPHLVRLNMDIGHTVHLAALENDEVVYIDKIEPRTPVRMYSRVGLSASLNSAAVAKILAGSLDRPDRERLLGRADLTERTPHTLTTPEQVLDAWDEASRRHWAADREEHERLVHCVAVPIYGADGTVWAAISVTVPTVILDFEQLKAMLPRLHETACAISADLGFRGEVPAPDLAERAAH</sequence>
<dbReference type="Gene3D" id="3.30.450.40">
    <property type="match status" value="1"/>
</dbReference>
<dbReference type="InterPro" id="IPR036388">
    <property type="entry name" value="WH-like_DNA-bd_sf"/>
</dbReference>
<organism evidence="6 7">
    <name type="scientific">Rothia koreensis</name>
    <dbReference type="NCBI Taxonomy" id="592378"/>
    <lineage>
        <taxon>Bacteria</taxon>
        <taxon>Bacillati</taxon>
        <taxon>Actinomycetota</taxon>
        <taxon>Actinomycetes</taxon>
        <taxon>Micrococcales</taxon>
        <taxon>Micrococcaceae</taxon>
        <taxon>Rothia</taxon>
    </lineage>
</organism>
<name>A0A7K1LJW4_9MICC</name>
<dbReference type="AlphaFoldDB" id="A0A7K1LJW4"/>
<dbReference type="InterPro" id="IPR050707">
    <property type="entry name" value="HTH_MetabolicPath_Reg"/>
</dbReference>
<dbReference type="InterPro" id="IPR005471">
    <property type="entry name" value="Tscrpt_reg_IclR_N"/>
</dbReference>
<reference evidence="6 7" key="1">
    <citation type="submission" date="2019-12" db="EMBL/GenBank/DDBJ databases">
        <authorList>
            <person name="Li J."/>
            <person name="Shi Y."/>
            <person name="Xu G."/>
            <person name="Xiao D."/>
            <person name="Ran X."/>
        </authorList>
    </citation>
    <scope>NUCLEOTIDE SEQUENCE [LARGE SCALE GENOMIC DNA]</scope>
    <source>
        <strain evidence="6 7">JCM 15915</strain>
    </source>
</reference>
<dbReference type="SUPFAM" id="SSF46785">
    <property type="entry name" value="Winged helix' DNA-binding domain"/>
    <property type="match status" value="1"/>
</dbReference>
<dbReference type="GO" id="GO:0003677">
    <property type="term" value="F:DNA binding"/>
    <property type="evidence" value="ECO:0007669"/>
    <property type="project" value="UniProtKB-KW"/>
</dbReference>